<evidence type="ECO:0000313" key="9">
    <source>
        <dbReference type="EMBL" id="MFD0949525.1"/>
    </source>
</evidence>
<gene>
    <name evidence="9" type="ORF">ACFQ0F_03815</name>
</gene>
<keyword evidence="6" id="KW-0998">Cell outer membrane</keyword>
<keyword evidence="10" id="KW-1185">Reference proteome</keyword>
<evidence type="ECO:0000256" key="7">
    <source>
        <dbReference type="SAM" id="SignalP"/>
    </source>
</evidence>
<dbReference type="PANTHER" id="PTHR12815:SF47">
    <property type="entry name" value="TRANSLOCATION AND ASSEMBLY MODULE SUBUNIT TAMA"/>
    <property type="match status" value="1"/>
</dbReference>
<feature type="domain" description="Bacterial surface antigen (D15)" evidence="8">
    <location>
        <begin position="318"/>
        <end position="577"/>
    </location>
</feature>
<evidence type="ECO:0000256" key="1">
    <source>
        <dbReference type="ARBA" id="ARBA00004370"/>
    </source>
</evidence>
<evidence type="ECO:0000313" key="10">
    <source>
        <dbReference type="Proteomes" id="UP001597044"/>
    </source>
</evidence>
<evidence type="ECO:0000259" key="8">
    <source>
        <dbReference type="Pfam" id="PF01103"/>
    </source>
</evidence>
<sequence length="589" mass="65346">MRRIRQKIILLLTALLITSAAWADDWRFQVTPDSLRAVVELAAGPWYEKGELLDVIDLTKKKPEPLTAAAKLARAVAVQDAINDTLKAVGYYDAEVSVMPAGEGMAVIVAAGEPVLVDNIELQWLGENEPDRGFRPPKFPLKKGDVLNQAAYSDYKQSVENLALSRGYYSGHWVTQRIALDLFSRKADISLAFERGPRSHFGELSFIDQDGEPLDAIEPKWLQALTPFQAGDPISAKQLVALQKNLLDARYFQDVRVDLQEETSAGQRPVIVQVDVREPNKMSVGLGYATDVGPRISVNWQRPRFNEKGHGIEASSEVSVVRQQAEVRYRIPFKHPIEDTIQFLAGVLRDDIDDTQTTQTVLGVQRVIAPTRGWQRTYGLRLSEERFQRVSGESGAQALLVPSVSLSKLESRGGLDPIRGFNQQYQIEAASRDFFSDADFLLLRANWRHLTTLSKQHMFLTRLELGHIISPDFSNVPPSTRFYAGGDSSVRGYDYRSISPVNAAGDSVGGQNLVAGSFEYAWRWLPTWRPAVFIDAGNAYTGSWQPLKIGAGVGLRWISPVGPVRFDIASAISEPGKPLRLHLTLGAAL</sequence>
<feature type="signal peptide" evidence="7">
    <location>
        <begin position="1"/>
        <end position="23"/>
    </location>
</feature>
<dbReference type="Pfam" id="PF01103">
    <property type="entry name" value="Omp85"/>
    <property type="match status" value="1"/>
</dbReference>
<evidence type="ECO:0000256" key="3">
    <source>
        <dbReference type="ARBA" id="ARBA00022692"/>
    </source>
</evidence>
<accession>A0ABW3HFW7</accession>
<feature type="chain" id="PRO_5045261009" evidence="7">
    <location>
        <begin position="24"/>
        <end position="589"/>
    </location>
</feature>
<dbReference type="InterPro" id="IPR000184">
    <property type="entry name" value="Bac_surfAg_D15"/>
</dbReference>
<protein>
    <submittedName>
        <fullName evidence="9">Autotransporter assembly complex family protein</fullName>
    </submittedName>
</protein>
<dbReference type="Gene3D" id="3.10.20.310">
    <property type="entry name" value="membrane protein fhac"/>
    <property type="match status" value="2"/>
</dbReference>
<comment type="subcellular location">
    <subcellularLocation>
        <location evidence="1">Membrane</location>
    </subcellularLocation>
</comment>
<evidence type="ECO:0000256" key="5">
    <source>
        <dbReference type="ARBA" id="ARBA00023136"/>
    </source>
</evidence>
<dbReference type="Gene3D" id="2.40.160.50">
    <property type="entry name" value="membrane protein fhac: a member of the omp85/tpsb transporter family"/>
    <property type="match status" value="1"/>
</dbReference>
<dbReference type="EMBL" id="JBHTIT010000001">
    <property type="protein sequence ID" value="MFD0949525.1"/>
    <property type="molecule type" value="Genomic_DNA"/>
</dbReference>
<keyword evidence="3" id="KW-0812">Transmembrane</keyword>
<reference evidence="10" key="1">
    <citation type="journal article" date="2019" name="Int. J. Syst. Evol. Microbiol.">
        <title>The Global Catalogue of Microorganisms (GCM) 10K type strain sequencing project: providing services to taxonomists for standard genome sequencing and annotation.</title>
        <authorList>
            <consortium name="The Broad Institute Genomics Platform"/>
            <consortium name="The Broad Institute Genome Sequencing Center for Infectious Disease"/>
            <person name="Wu L."/>
            <person name="Ma J."/>
        </authorList>
    </citation>
    <scope>NUCLEOTIDE SEQUENCE [LARGE SCALE GENOMIC DNA]</scope>
    <source>
        <strain evidence="10">CCUG 63419</strain>
    </source>
</reference>
<keyword evidence="4 7" id="KW-0732">Signal</keyword>
<dbReference type="InterPro" id="IPR039910">
    <property type="entry name" value="D15-like"/>
</dbReference>
<dbReference type="Proteomes" id="UP001597044">
    <property type="component" value="Unassembled WGS sequence"/>
</dbReference>
<keyword evidence="5" id="KW-0472">Membrane</keyword>
<dbReference type="PANTHER" id="PTHR12815">
    <property type="entry name" value="SORTING AND ASSEMBLY MACHINERY SAMM50 PROTEIN FAMILY MEMBER"/>
    <property type="match status" value="1"/>
</dbReference>
<evidence type="ECO:0000256" key="4">
    <source>
        <dbReference type="ARBA" id="ARBA00022729"/>
    </source>
</evidence>
<keyword evidence="2" id="KW-1134">Transmembrane beta strand</keyword>
<dbReference type="RefSeq" id="WP_379069314.1">
    <property type="nucleotide sequence ID" value="NZ_JBHTIT010000001.1"/>
</dbReference>
<proteinExistence type="predicted"/>
<organism evidence="9 10">
    <name type="scientific">Paraperlucidibaca wandonensis</name>
    <dbReference type="NCBI Taxonomy" id="1268273"/>
    <lineage>
        <taxon>Bacteria</taxon>
        <taxon>Pseudomonadati</taxon>
        <taxon>Pseudomonadota</taxon>
        <taxon>Gammaproteobacteria</taxon>
        <taxon>Moraxellales</taxon>
        <taxon>Moraxellaceae</taxon>
        <taxon>Paraperlucidibaca</taxon>
    </lineage>
</organism>
<evidence type="ECO:0000256" key="2">
    <source>
        <dbReference type="ARBA" id="ARBA00022452"/>
    </source>
</evidence>
<name>A0ABW3HFW7_9GAMM</name>
<comment type="caution">
    <text evidence="9">The sequence shown here is derived from an EMBL/GenBank/DDBJ whole genome shotgun (WGS) entry which is preliminary data.</text>
</comment>
<evidence type="ECO:0000256" key="6">
    <source>
        <dbReference type="ARBA" id="ARBA00023237"/>
    </source>
</evidence>